<feature type="transmembrane region" description="Helical" evidence="6">
    <location>
        <begin position="84"/>
        <end position="107"/>
    </location>
</feature>
<reference evidence="8" key="1">
    <citation type="submission" date="2020-12" db="UniProtKB">
        <authorList>
            <consortium name="WormBaseParasite"/>
        </authorList>
    </citation>
    <scope>IDENTIFICATION</scope>
    <source>
        <strain evidence="8">MHco3</strain>
    </source>
</reference>
<dbReference type="Proteomes" id="UP000025227">
    <property type="component" value="Unplaced"/>
</dbReference>
<evidence type="ECO:0000256" key="1">
    <source>
        <dbReference type="ARBA" id="ARBA00004141"/>
    </source>
</evidence>
<proteinExistence type="inferred from homology"/>
<feature type="transmembrane region" description="Helical" evidence="6">
    <location>
        <begin position="172"/>
        <end position="194"/>
    </location>
</feature>
<dbReference type="WBParaSite" id="HCON_00125250-00001">
    <property type="protein sequence ID" value="HCON_00125250-00001"/>
    <property type="gene ID" value="HCON_00125250"/>
</dbReference>
<dbReference type="GO" id="GO:0004888">
    <property type="term" value="F:transmembrane signaling receptor activity"/>
    <property type="evidence" value="ECO:0007669"/>
    <property type="project" value="InterPro"/>
</dbReference>
<evidence type="ECO:0000256" key="2">
    <source>
        <dbReference type="ARBA" id="ARBA00006860"/>
    </source>
</evidence>
<name>A0A7I4YPU9_HAECO</name>
<keyword evidence="5 6" id="KW-0472">Membrane</keyword>
<keyword evidence="7" id="KW-1185">Reference proteome</keyword>
<evidence type="ECO:0000256" key="4">
    <source>
        <dbReference type="ARBA" id="ARBA00022989"/>
    </source>
</evidence>
<dbReference type="GO" id="GO:0016020">
    <property type="term" value="C:membrane"/>
    <property type="evidence" value="ECO:0007669"/>
    <property type="project" value="UniProtKB-SubCell"/>
</dbReference>
<keyword evidence="4 6" id="KW-1133">Transmembrane helix</keyword>
<feature type="transmembrane region" description="Helical" evidence="6">
    <location>
        <begin position="214"/>
        <end position="238"/>
    </location>
</feature>
<dbReference type="InterPro" id="IPR019408">
    <property type="entry name" value="7TM_GPCR_serpentine_rcpt_Srab"/>
</dbReference>
<feature type="transmembrane region" description="Helical" evidence="6">
    <location>
        <begin position="127"/>
        <end position="146"/>
    </location>
</feature>
<evidence type="ECO:0000256" key="3">
    <source>
        <dbReference type="ARBA" id="ARBA00022692"/>
    </source>
</evidence>
<comment type="subcellular location">
    <subcellularLocation>
        <location evidence="1">Membrane</location>
        <topology evidence="1">Multi-pass membrane protein</topology>
    </subcellularLocation>
</comment>
<accession>A0A7I4YPU9</accession>
<organism evidence="7 8">
    <name type="scientific">Haemonchus contortus</name>
    <name type="common">Barber pole worm</name>
    <dbReference type="NCBI Taxonomy" id="6289"/>
    <lineage>
        <taxon>Eukaryota</taxon>
        <taxon>Metazoa</taxon>
        <taxon>Ecdysozoa</taxon>
        <taxon>Nematoda</taxon>
        <taxon>Chromadorea</taxon>
        <taxon>Rhabditida</taxon>
        <taxon>Rhabditina</taxon>
        <taxon>Rhabditomorpha</taxon>
        <taxon>Strongyloidea</taxon>
        <taxon>Trichostrongylidae</taxon>
        <taxon>Haemonchus</taxon>
    </lineage>
</organism>
<sequence>NCNTLVLAFISPHQMSTPTIEILINRTARDNFIDFCIKYGYDVATFPPYRVFQIIWVLVAILSMMNITRVYWKHVRCSKLHRNIRILLTLFLGTAVMLNFVFSIYQIYQLSLSFTAVHPCEVFLPRNFYKCFNILFGLILELYLFIQTAITFERAIATICVRSYEYTEAYPAIIAIISAVLVAIGTQVFLYYGKDFNQPQLSVLNPPAEVYDKINGLLIFNEITCGITFVSMIILVIVNMKREKKAIGDLSRRFQTEENIDTTKFIAKVSLIQMISYTSQSLGSLILRLVEESFAGAQALPMRTTLKLAIYGMPLYTLVMSIVIEYSTRTSARYRQNRLQSAVSTKNEAQAYSNFLSKQWHIEDQS</sequence>
<evidence type="ECO:0000256" key="6">
    <source>
        <dbReference type="SAM" id="Phobius"/>
    </source>
</evidence>
<keyword evidence="3 6" id="KW-0812">Transmembrane</keyword>
<dbReference type="Pfam" id="PF10292">
    <property type="entry name" value="7TM_GPCR_Srab"/>
    <property type="match status" value="1"/>
</dbReference>
<dbReference type="PANTHER" id="PTHR31216">
    <property type="entry name" value="SERPENTINE RECEPTOR CLASS BETA-1-RELATED-RELATED"/>
    <property type="match status" value="1"/>
</dbReference>
<evidence type="ECO:0000313" key="7">
    <source>
        <dbReference type="Proteomes" id="UP000025227"/>
    </source>
</evidence>
<dbReference type="PANTHER" id="PTHR31216:SF11">
    <property type="entry name" value="SERPENTINE RECEPTOR CLASS BETA-16-RELATED"/>
    <property type="match status" value="1"/>
</dbReference>
<feature type="transmembrane region" description="Helical" evidence="6">
    <location>
        <begin position="51"/>
        <end position="72"/>
    </location>
</feature>
<protein>
    <submittedName>
        <fullName evidence="8">G_PROTEIN_RECEP_F1_2 domain-containing protein</fullName>
    </submittedName>
</protein>
<evidence type="ECO:0000313" key="8">
    <source>
        <dbReference type="WBParaSite" id="HCON_00125250-00001"/>
    </source>
</evidence>
<dbReference type="AlphaFoldDB" id="A0A7I4YPU9"/>
<dbReference type="OrthoDB" id="5811170at2759"/>
<comment type="similarity">
    <text evidence="2">Belongs to the nematode receptor-like protein srb family.</text>
</comment>
<dbReference type="GO" id="GO:0007606">
    <property type="term" value="P:sensory perception of chemical stimulus"/>
    <property type="evidence" value="ECO:0007669"/>
    <property type="project" value="InterPro"/>
</dbReference>
<dbReference type="InterPro" id="IPR002184">
    <property type="entry name" value="7TM_GPCR_serpentine_rcpt_Srb"/>
</dbReference>
<evidence type="ECO:0000256" key="5">
    <source>
        <dbReference type="ARBA" id="ARBA00023136"/>
    </source>
</evidence>